<dbReference type="Proteomes" id="UP000451233">
    <property type="component" value="Unassembled WGS sequence"/>
</dbReference>
<sequence length="179" mass="19734">MNKSEIIQHAYVVTHILDGDELFPNNQKFPLLVYKGALLLHPDSTPETIKDIFAKNGWTNAWVDDVFDYHHYHSNTHEVLGVFCGKADLQLGGPEGVCVELTRGDVILIPAGVAHKKTQGSDDFTVVGAYPAGAEYDIKYGKDGERPAADETIAKVDVPECDPVYGKDAGTNQYWKQDT</sequence>
<gene>
    <name evidence="1" type="ORF">GS398_21915</name>
</gene>
<comment type="caution">
    <text evidence="1">The sequence shown here is derived from an EMBL/GenBank/DDBJ whole genome shotgun (WGS) entry which is preliminary data.</text>
</comment>
<dbReference type="InterPro" id="IPR011051">
    <property type="entry name" value="RmlC_Cupin_sf"/>
</dbReference>
<reference evidence="1 2" key="1">
    <citation type="submission" date="2019-11" db="EMBL/GenBank/DDBJ databases">
        <title>Pedobacter sp. HMF7056 Genome sequencing and assembly.</title>
        <authorList>
            <person name="Kang H."/>
            <person name="Kim H."/>
            <person name="Joh K."/>
        </authorList>
    </citation>
    <scope>NUCLEOTIDE SEQUENCE [LARGE SCALE GENOMIC DNA]</scope>
    <source>
        <strain evidence="1 2">HMF7056</strain>
    </source>
</reference>
<dbReference type="CDD" id="cd02219">
    <property type="entry name" value="cupin_YjlB-like"/>
    <property type="match status" value="1"/>
</dbReference>
<evidence type="ECO:0000313" key="1">
    <source>
        <dbReference type="EMBL" id="MXV17968.1"/>
    </source>
</evidence>
<dbReference type="EMBL" id="WVHS01000007">
    <property type="protein sequence ID" value="MXV17968.1"/>
    <property type="molecule type" value="Genomic_DNA"/>
</dbReference>
<dbReference type="PANTHER" id="PTHR36448">
    <property type="entry name" value="BLR7373 PROTEIN"/>
    <property type="match status" value="1"/>
</dbReference>
<dbReference type="InterPro" id="IPR014710">
    <property type="entry name" value="RmlC-like_jellyroll"/>
</dbReference>
<evidence type="ECO:0000313" key="2">
    <source>
        <dbReference type="Proteomes" id="UP000451233"/>
    </source>
</evidence>
<organism evidence="1 2">
    <name type="scientific">Hufsiella ginkgonis</name>
    <dbReference type="NCBI Taxonomy" id="2695274"/>
    <lineage>
        <taxon>Bacteria</taxon>
        <taxon>Pseudomonadati</taxon>
        <taxon>Bacteroidota</taxon>
        <taxon>Sphingobacteriia</taxon>
        <taxon>Sphingobacteriales</taxon>
        <taxon>Sphingobacteriaceae</taxon>
        <taxon>Hufsiella</taxon>
    </lineage>
</organism>
<dbReference type="AlphaFoldDB" id="A0A7K1Y4D3"/>
<accession>A0A7K1Y4D3</accession>
<dbReference type="Gene3D" id="2.60.120.10">
    <property type="entry name" value="Jelly Rolls"/>
    <property type="match status" value="1"/>
</dbReference>
<protein>
    <recommendedName>
        <fullName evidence="3">Cupin type-1 domain-containing protein</fullName>
    </recommendedName>
</protein>
<dbReference type="InterPro" id="IPR014500">
    <property type="entry name" value="UCP019307_cupin"/>
</dbReference>
<proteinExistence type="predicted"/>
<dbReference type="PANTHER" id="PTHR36448:SF2">
    <property type="entry name" value="CUPIN TYPE-1 DOMAIN-CONTAINING PROTEIN"/>
    <property type="match status" value="1"/>
</dbReference>
<evidence type="ECO:0008006" key="3">
    <source>
        <dbReference type="Google" id="ProtNLM"/>
    </source>
</evidence>
<dbReference type="RefSeq" id="WP_160908973.1">
    <property type="nucleotide sequence ID" value="NZ_WVHS01000007.1"/>
</dbReference>
<dbReference type="PIRSF" id="PIRSF019307">
    <property type="entry name" value="UCP019307"/>
    <property type="match status" value="1"/>
</dbReference>
<keyword evidence="2" id="KW-1185">Reference proteome</keyword>
<dbReference type="SUPFAM" id="SSF51182">
    <property type="entry name" value="RmlC-like cupins"/>
    <property type="match status" value="1"/>
</dbReference>
<dbReference type="InterPro" id="IPR047121">
    <property type="entry name" value="YjiB-like"/>
</dbReference>
<name>A0A7K1Y4D3_9SPHI</name>